<gene>
    <name evidence="1" type="ordered locus">Francci3_2890</name>
</gene>
<protein>
    <submittedName>
        <fullName evidence="1">Uncharacterized protein</fullName>
    </submittedName>
</protein>
<reference evidence="1 2" key="1">
    <citation type="journal article" date="2007" name="Genome Res.">
        <title>Genome characteristics of facultatively symbiotic Frankia sp. strains reflect host range and host plant biogeography.</title>
        <authorList>
            <person name="Normand P."/>
            <person name="Lapierre P."/>
            <person name="Tisa L.S."/>
            <person name="Gogarten J.P."/>
            <person name="Alloisio N."/>
            <person name="Bagnarol E."/>
            <person name="Bassi C.A."/>
            <person name="Berry A.M."/>
            <person name="Bickhart D.M."/>
            <person name="Choisne N."/>
            <person name="Couloux A."/>
            <person name="Cournoyer B."/>
            <person name="Cruveiller S."/>
            <person name="Daubin V."/>
            <person name="Demange N."/>
            <person name="Francino M.P."/>
            <person name="Goltsman E."/>
            <person name="Huang Y."/>
            <person name="Kopp O.R."/>
            <person name="Labarre L."/>
            <person name="Lapidus A."/>
            <person name="Lavire C."/>
            <person name="Marechal J."/>
            <person name="Martinez M."/>
            <person name="Mastronunzio J.E."/>
            <person name="Mullin B.C."/>
            <person name="Niemann J."/>
            <person name="Pujic P."/>
            <person name="Rawnsley T."/>
            <person name="Rouy Z."/>
            <person name="Schenowitz C."/>
            <person name="Sellstedt A."/>
            <person name="Tavares F."/>
            <person name="Tomkins J.P."/>
            <person name="Vallenet D."/>
            <person name="Valverde C."/>
            <person name="Wall L.G."/>
            <person name="Wang Y."/>
            <person name="Medigue C."/>
            <person name="Benson D.R."/>
        </authorList>
    </citation>
    <scope>NUCLEOTIDE SEQUENCE [LARGE SCALE GENOMIC DNA]</scope>
    <source>
        <strain evidence="2">DSM 45818 / CECT 9043 / CcI3</strain>
    </source>
</reference>
<dbReference type="AlphaFoldDB" id="Q2J8Z4"/>
<sequence length="115" mass="12126">MDANTGRQDSVLGPLGSAALRLIAEGLGAALGRLEAAGVVLACDAGDLPTTAVQQAALEERTEAVTAELRRLHGEARRMLARQRRTPAASLSRRAFLIWPGFLPSSQATTRFTAS</sequence>
<dbReference type="Proteomes" id="UP000001937">
    <property type="component" value="Chromosome"/>
</dbReference>
<evidence type="ECO:0000313" key="2">
    <source>
        <dbReference type="Proteomes" id="UP000001937"/>
    </source>
</evidence>
<organism evidence="1 2">
    <name type="scientific">Frankia casuarinae (strain DSM 45818 / CECT 9043 / HFP020203 / CcI3)</name>
    <dbReference type="NCBI Taxonomy" id="106370"/>
    <lineage>
        <taxon>Bacteria</taxon>
        <taxon>Bacillati</taxon>
        <taxon>Actinomycetota</taxon>
        <taxon>Actinomycetes</taxon>
        <taxon>Frankiales</taxon>
        <taxon>Frankiaceae</taxon>
        <taxon>Frankia</taxon>
    </lineage>
</organism>
<evidence type="ECO:0000313" key="1">
    <source>
        <dbReference type="EMBL" id="ABD12248.1"/>
    </source>
</evidence>
<dbReference type="HOGENOM" id="CLU_2105391_0_0_11"/>
<dbReference type="EMBL" id="CP000249">
    <property type="protein sequence ID" value="ABD12248.1"/>
    <property type="molecule type" value="Genomic_DNA"/>
</dbReference>
<proteinExistence type="predicted"/>
<dbReference type="RefSeq" id="WP_011437277.1">
    <property type="nucleotide sequence ID" value="NC_007777.1"/>
</dbReference>
<name>Q2J8Z4_FRACC</name>
<accession>Q2J8Z4</accession>
<dbReference type="KEGG" id="fra:Francci3_2890"/>
<dbReference type="OrthoDB" id="9923166at2"/>
<dbReference type="STRING" id="106370.Francci3_2890"/>
<keyword evidence="2" id="KW-1185">Reference proteome</keyword>